<evidence type="ECO:0000313" key="5">
    <source>
        <dbReference type="EMBL" id="API59379.1"/>
    </source>
</evidence>
<evidence type="ECO:0000313" key="6">
    <source>
        <dbReference type="Proteomes" id="UP000182063"/>
    </source>
</evidence>
<dbReference type="GO" id="GO:0006355">
    <property type="term" value="P:regulation of DNA-templated transcription"/>
    <property type="evidence" value="ECO:0007669"/>
    <property type="project" value="InterPro"/>
</dbReference>
<dbReference type="KEGG" id="sphj:BSL82_08705"/>
<dbReference type="SUPFAM" id="SSF46894">
    <property type="entry name" value="C-terminal effector domain of the bipartite response regulators"/>
    <property type="match status" value="1"/>
</dbReference>
<keyword evidence="2" id="KW-0238">DNA-binding</keyword>
<name>A0A1L3ZUY1_9SPHN</name>
<evidence type="ECO:0000256" key="3">
    <source>
        <dbReference type="ARBA" id="ARBA00023163"/>
    </source>
</evidence>
<accession>A0A1L3ZUY1</accession>
<dbReference type="PANTHER" id="PTHR44688:SF16">
    <property type="entry name" value="DNA-BINDING TRANSCRIPTIONAL ACTIVATOR DEVR_DOSR"/>
    <property type="match status" value="1"/>
</dbReference>
<keyword evidence="3" id="KW-0804">Transcription</keyword>
<dbReference type="SMART" id="SM00421">
    <property type="entry name" value="HTH_LUXR"/>
    <property type="match status" value="1"/>
</dbReference>
<keyword evidence="1" id="KW-0805">Transcription regulation</keyword>
<dbReference type="Proteomes" id="UP000182063">
    <property type="component" value="Chromosome"/>
</dbReference>
<proteinExistence type="predicted"/>
<gene>
    <name evidence="5" type="ORF">BSL82_08705</name>
</gene>
<protein>
    <submittedName>
        <fullName evidence="5">Helix-turn-helix transcriptional regulator</fullName>
    </submittedName>
</protein>
<dbReference type="InterPro" id="IPR036693">
    <property type="entry name" value="TF_LuxR_autoind-bd_dom_sf"/>
</dbReference>
<dbReference type="InterPro" id="IPR000792">
    <property type="entry name" value="Tscrpt_reg_LuxR_C"/>
</dbReference>
<reference evidence="6" key="1">
    <citation type="submission" date="2016-11" db="EMBL/GenBank/DDBJ databases">
        <title>Complete Genome Sequence of alachlor-degrading Sphingomonas sp. strain JJ-A5.</title>
        <authorList>
            <person name="Lee H."/>
            <person name="Ka J.-O."/>
        </authorList>
    </citation>
    <scope>NUCLEOTIDE SEQUENCE [LARGE SCALE GENOMIC DNA]</scope>
    <source>
        <strain evidence="6">JJ-A5</strain>
    </source>
</reference>
<dbReference type="PROSITE" id="PS50043">
    <property type="entry name" value="HTH_LUXR_2"/>
    <property type="match status" value="1"/>
</dbReference>
<feature type="domain" description="HTH luxR-type" evidence="4">
    <location>
        <begin position="191"/>
        <end position="253"/>
    </location>
</feature>
<dbReference type="PANTHER" id="PTHR44688">
    <property type="entry name" value="DNA-BINDING TRANSCRIPTIONAL ACTIVATOR DEVR_DOSR"/>
    <property type="match status" value="1"/>
</dbReference>
<dbReference type="PRINTS" id="PR00038">
    <property type="entry name" value="HTHLUXR"/>
</dbReference>
<dbReference type="OrthoDB" id="3679796at2"/>
<dbReference type="Pfam" id="PF00196">
    <property type="entry name" value="GerE"/>
    <property type="match status" value="1"/>
</dbReference>
<sequence length="270" mass="30353">MPERSRIEVEKVTIRALSDVRPASEYLRDAAISLGNFRVAASDNIAARVAMRDEDGEILATAVFGWSPEGWQWWHDVRFGLRAPVAEACRIESRPFWSNRQGARDRDGNVILPEFDFESYYGRLVPNPASIIIPVHLPFSRIGIVSFSCRDNARDDLSHELDRYFETLYLLGHLFIESYARLGTADRWLPDAVVLTRLEVNCLRWVSRGKTDDEIATIMGRSRPTIRFHLQNAATKLGAVNRSQAVFRAGQLGYLSIASPPQAPPLASVG</sequence>
<dbReference type="InterPro" id="IPR036388">
    <property type="entry name" value="WH-like_DNA-bd_sf"/>
</dbReference>
<dbReference type="Gene3D" id="1.10.10.10">
    <property type="entry name" value="Winged helix-like DNA-binding domain superfamily/Winged helix DNA-binding domain"/>
    <property type="match status" value="1"/>
</dbReference>
<organism evidence="5 6">
    <name type="scientific">Tardibacter chloracetimidivorans</name>
    <dbReference type="NCBI Taxonomy" id="1921510"/>
    <lineage>
        <taxon>Bacteria</taxon>
        <taxon>Pseudomonadati</taxon>
        <taxon>Pseudomonadota</taxon>
        <taxon>Alphaproteobacteria</taxon>
        <taxon>Sphingomonadales</taxon>
        <taxon>Sphingomonadaceae</taxon>
        <taxon>Tardibacter</taxon>
    </lineage>
</organism>
<evidence type="ECO:0000256" key="2">
    <source>
        <dbReference type="ARBA" id="ARBA00023125"/>
    </source>
</evidence>
<dbReference type="AlphaFoldDB" id="A0A1L3ZUY1"/>
<dbReference type="STRING" id="1921510.BSL82_08705"/>
<dbReference type="CDD" id="cd06170">
    <property type="entry name" value="LuxR_C_like"/>
    <property type="match status" value="1"/>
</dbReference>
<dbReference type="Gene3D" id="3.30.450.80">
    <property type="entry name" value="Transcription factor LuxR-like, autoinducer-binding domain"/>
    <property type="match status" value="1"/>
</dbReference>
<dbReference type="EMBL" id="CP018221">
    <property type="protein sequence ID" value="API59379.1"/>
    <property type="molecule type" value="Genomic_DNA"/>
</dbReference>
<keyword evidence="6" id="KW-1185">Reference proteome</keyword>
<evidence type="ECO:0000256" key="1">
    <source>
        <dbReference type="ARBA" id="ARBA00023015"/>
    </source>
</evidence>
<evidence type="ECO:0000259" key="4">
    <source>
        <dbReference type="PROSITE" id="PS50043"/>
    </source>
</evidence>
<dbReference type="InterPro" id="IPR016032">
    <property type="entry name" value="Sig_transdc_resp-reg_C-effctor"/>
</dbReference>
<dbReference type="GO" id="GO:0003677">
    <property type="term" value="F:DNA binding"/>
    <property type="evidence" value="ECO:0007669"/>
    <property type="project" value="UniProtKB-KW"/>
</dbReference>
<dbReference type="RefSeq" id="WP_072596930.1">
    <property type="nucleotide sequence ID" value="NZ_CP018221.1"/>
</dbReference>